<dbReference type="Proteomes" id="UP000623608">
    <property type="component" value="Unassembled WGS sequence"/>
</dbReference>
<protein>
    <recommendedName>
        <fullName evidence="3">Knr4/Smi1-like domain-containing protein</fullName>
    </recommendedName>
</protein>
<accession>A0A919NRY8</accession>
<sequence length="264" mass="29066">MTEDADPERWPVVWADMHYEDWRVHRKTMSEFLLEIIADPPLGLAELAGADLASSPPFKAFPPRLKAVDLKDREEQIRQAGADFPALPDESEPLLTAVIADGVKATATDWAAVARQAGVEFPADYRRFYDALGPGVFCDITIVGPEAAAGWNLWDLLQTGRDRLIPSVPYVRFHPDAGGAIPWGVTPDGWLLCWQTWAAGPPSWTVVAVGPQLARSDFTELSFASFLLNYSGVWQNRNIFLLDHVPWSGPPAFRGAGDEGVDRA</sequence>
<evidence type="ECO:0000313" key="2">
    <source>
        <dbReference type="Proteomes" id="UP000623608"/>
    </source>
</evidence>
<evidence type="ECO:0008006" key="3">
    <source>
        <dbReference type="Google" id="ProtNLM"/>
    </source>
</evidence>
<dbReference type="SUPFAM" id="SSF160631">
    <property type="entry name" value="SMI1/KNR4-like"/>
    <property type="match status" value="1"/>
</dbReference>
<keyword evidence="2" id="KW-1185">Reference proteome</keyword>
<evidence type="ECO:0000313" key="1">
    <source>
        <dbReference type="EMBL" id="GIF23995.1"/>
    </source>
</evidence>
<reference evidence="1" key="1">
    <citation type="submission" date="2021-01" db="EMBL/GenBank/DDBJ databases">
        <title>Whole genome shotgun sequence of Actinoplanes tereljensis NBRC 105297.</title>
        <authorList>
            <person name="Komaki H."/>
            <person name="Tamura T."/>
        </authorList>
    </citation>
    <scope>NUCLEOTIDE SEQUENCE</scope>
    <source>
        <strain evidence="1">NBRC 105297</strain>
    </source>
</reference>
<name>A0A919NRY8_9ACTN</name>
<dbReference type="EMBL" id="BOMY01000042">
    <property type="protein sequence ID" value="GIF23995.1"/>
    <property type="molecule type" value="Genomic_DNA"/>
</dbReference>
<proteinExistence type="predicted"/>
<comment type="caution">
    <text evidence="1">The sequence shown here is derived from an EMBL/GenBank/DDBJ whole genome shotgun (WGS) entry which is preliminary data.</text>
</comment>
<gene>
    <name evidence="1" type="ORF">Ate02nite_67250</name>
</gene>
<organism evidence="1 2">
    <name type="scientific">Paractinoplanes tereljensis</name>
    <dbReference type="NCBI Taxonomy" id="571912"/>
    <lineage>
        <taxon>Bacteria</taxon>
        <taxon>Bacillati</taxon>
        <taxon>Actinomycetota</taxon>
        <taxon>Actinomycetes</taxon>
        <taxon>Micromonosporales</taxon>
        <taxon>Micromonosporaceae</taxon>
        <taxon>Paractinoplanes</taxon>
    </lineage>
</organism>
<dbReference type="InterPro" id="IPR037883">
    <property type="entry name" value="Knr4/Smi1-like_sf"/>
</dbReference>
<dbReference type="AlphaFoldDB" id="A0A919NRY8"/>